<keyword evidence="7" id="KW-1185">Reference proteome</keyword>
<dbReference type="CDD" id="cd02000">
    <property type="entry name" value="TPP_E1_PDC_ADC_BCADC"/>
    <property type="match status" value="1"/>
</dbReference>
<keyword evidence="4 6" id="KW-0670">Pyruvate</keyword>
<dbReference type="Pfam" id="PF00676">
    <property type="entry name" value="E1_dh"/>
    <property type="match status" value="1"/>
</dbReference>
<evidence type="ECO:0000256" key="3">
    <source>
        <dbReference type="ARBA" id="ARBA00023052"/>
    </source>
</evidence>
<dbReference type="PANTHER" id="PTHR43380">
    <property type="entry name" value="2-OXOISOVALERATE DEHYDROGENASE SUBUNIT ALPHA, MITOCHONDRIAL"/>
    <property type="match status" value="1"/>
</dbReference>
<sequence length="368" mass="41196">MPRHRLVVPDTVEYLSILDHQGNLDQELEPHLGDEQLIELYRAMLLGRRFDERMLDLQRQGRIGTFPPIKGQEAAQMGAIINLRPSDWFVPSFREVAAELWRGRSPESVLLYYNGFNEGTLLPAGQRDLPMAVPVGSQILHAVGLGRAAGYRGTDEVVLCFFGDGATSEGDFHEGLNFAAVYRTPVIFVCQNNQWAISTPLKKQTATANLALKALAYGMPGIQVDGNDVLAVYSATREAVERARNGGGPTLIECITYRIMMHTTADDPKRYRTEEEVAVWQERDPLTRFAAYLQRRGTLDADRRDQLEAEVLAQIQAAVERAEQQMAELGEPLALFEHLYADLPPNLRAQREELRTTLAAADKEVRHG</sequence>
<proteinExistence type="predicted"/>
<dbReference type="InterPro" id="IPR017596">
    <property type="entry name" value="PdhA/BkdA"/>
</dbReference>
<gene>
    <name evidence="6" type="primary">bkdA</name>
    <name evidence="6" type="ORF">DPPLL_26180</name>
</gene>
<dbReference type="InterPro" id="IPR050771">
    <property type="entry name" value="Alpha-ketoacid_DH_E1_comp"/>
</dbReference>
<evidence type="ECO:0000256" key="1">
    <source>
        <dbReference type="ARBA" id="ARBA00001964"/>
    </source>
</evidence>
<dbReference type="Proteomes" id="UP000830055">
    <property type="component" value="Chromosome"/>
</dbReference>
<accession>A0ABM7WBD9</accession>
<dbReference type="NCBIfam" id="TIGR03181">
    <property type="entry name" value="PDH_E1_alph_x"/>
    <property type="match status" value="1"/>
</dbReference>
<organism evidence="6 7">
    <name type="scientific">Desulfofustis limnaeus</name>
    <dbReference type="NCBI Taxonomy" id="2740163"/>
    <lineage>
        <taxon>Bacteria</taxon>
        <taxon>Pseudomonadati</taxon>
        <taxon>Thermodesulfobacteriota</taxon>
        <taxon>Desulfobulbia</taxon>
        <taxon>Desulfobulbales</taxon>
        <taxon>Desulfocapsaceae</taxon>
        <taxon>Desulfofustis</taxon>
    </lineage>
</organism>
<evidence type="ECO:0000259" key="5">
    <source>
        <dbReference type="Pfam" id="PF00676"/>
    </source>
</evidence>
<comment type="subunit">
    <text evidence="4">Heterodimer of an alpha and a beta chain.</text>
</comment>
<comment type="function">
    <text evidence="4">The pyruvate dehydrogenase complex catalyzes the overall conversion of pyruvate to acetyl-CoA and CO(2). It contains multiple copies of three enzymatic components: pyruvate dehydrogenase (E1), dihydrolipoamide acetyltransferase (E2) and lipoamide dehydrogenase (E3).</text>
</comment>
<evidence type="ECO:0000256" key="2">
    <source>
        <dbReference type="ARBA" id="ARBA00023002"/>
    </source>
</evidence>
<evidence type="ECO:0000256" key="4">
    <source>
        <dbReference type="RuleBase" id="RU366007"/>
    </source>
</evidence>
<keyword evidence="2 4" id="KW-0560">Oxidoreductase</keyword>
<dbReference type="EMBL" id="AP025516">
    <property type="protein sequence ID" value="BDD88253.1"/>
    <property type="molecule type" value="Genomic_DNA"/>
</dbReference>
<evidence type="ECO:0000313" key="6">
    <source>
        <dbReference type="EMBL" id="BDD88253.1"/>
    </source>
</evidence>
<comment type="cofactor">
    <cofactor evidence="1 4">
        <name>thiamine diphosphate</name>
        <dbReference type="ChEBI" id="CHEBI:58937"/>
    </cofactor>
</comment>
<comment type="catalytic activity">
    <reaction evidence="4">
        <text>N(6)-[(R)-lipoyl]-L-lysyl-[protein] + pyruvate + H(+) = N(6)-[(R)-S(8)-acetyldihydrolipoyl]-L-lysyl-[protein] + CO2</text>
        <dbReference type="Rhea" id="RHEA:19189"/>
        <dbReference type="Rhea" id="RHEA-COMP:10474"/>
        <dbReference type="Rhea" id="RHEA-COMP:10478"/>
        <dbReference type="ChEBI" id="CHEBI:15361"/>
        <dbReference type="ChEBI" id="CHEBI:15378"/>
        <dbReference type="ChEBI" id="CHEBI:16526"/>
        <dbReference type="ChEBI" id="CHEBI:83099"/>
        <dbReference type="ChEBI" id="CHEBI:83111"/>
        <dbReference type="EC" id="1.2.4.1"/>
    </reaction>
</comment>
<evidence type="ECO:0000313" key="7">
    <source>
        <dbReference type="Proteomes" id="UP000830055"/>
    </source>
</evidence>
<dbReference type="InterPro" id="IPR029061">
    <property type="entry name" value="THDP-binding"/>
</dbReference>
<dbReference type="EC" id="1.2.4.1" evidence="4"/>
<name>A0ABM7WBD9_9BACT</name>
<dbReference type="PANTHER" id="PTHR43380:SF1">
    <property type="entry name" value="2-OXOISOVALERATE DEHYDROGENASE SUBUNIT ALPHA, MITOCHONDRIAL"/>
    <property type="match status" value="1"/>
</dbReference>
<dbReference type="Gene3D" id="3.40.50.970">
    <property type="match status" value="1"/>
</dbReference>
<protein>
    <recommendedName>
        <fullName evidence="4">Pyruvate dehydrogenase E1 component subunit alpha</fullName>
        <ecNumber evidence="4">1.2.4.1</ecNumber>
    </recommendedName>
</protein>
<feature type="domain" description="Dehydrogenase E1 component" evidence="5">
    <location>
        <begin position="41"/>
        <end position="325"/>
    </location>
</feature>
<dbReference type="SUPFAM" id="SSF52518">
    <property type="entry name" value="Thiamin diphosphate-binding fold (THDP-binding)"/>
    <property type="match status" value="1"/>
</dbReference>
<keyword evidence="3 4" id="KW-0786">Thiamine pyrophosphate</keyword>
<reference evidence="6 7" key="1">
    <citation type="submission" date="2022-01" db="EMBL/GenBank/DDBJ databases">
        <title>Desulfofustis limnae sp. nov., a novel mesophilic sulfate-reducing bacterium isolated from marsh soil.</title>
        <authorList>
            <person name="Watanabe M."/>
            <person name="Takahashi A."/>
            <person name="Kojima H."/>
            <person name="Fukui M."/>
        </authorList>
    </citation>
    <scope>NUCLEOTIDE SEQUENCE [LARGE SCALE GENOMIC DNA]</scope>
    <source>
        <strain evidence="6 7">PPLL</strain>
    </source>
</reference>
<dbReference type="InterPro" id="IPR001017">
    <property type="entry name" value="DH_E1"/>
</dbReference>
<dbReference type="RefSeq" id="WP_284151635.1">
    <property type="nucleotide sequence ID" value="NZ_AP025516.1"/>
</dbReference>